<accession>A0AAN8F1L1</accession>
<comment type="caution">
    <text evidence="2">The sequence shown here is derived from an EMBL/GenBank/DDBJ whole genome shotgun (WGS) entry which is preliminary data.</text>
</comment>
<evidence type="ECO:0000313" key="3">
    <source>
        <dbReference type="Proteomes" id="UP001331761"/>
    </source>
</evidence>
<name>A0AAN8F1L1_TRICO</name>
<evidence type="ECO:0000256" key="1">
    <source>
        <dbReference type="SAM" id="SignalP"/>
    </source>
</evidence>
<feature type="chain" id="PRO_5042994858" evidence="1">
    <location>
        <begin position="19"/>
        <end position="51"/>
    </location>
</feature>
<reference evidence="2 3" key="1">
    <citation type="submission" date="2019-10" db="EMBL/GenBank/DDBJ databases">
        <title>Assembly and Annotation for the nematode Trichostrongylus colubriformis.</title>
        <authorList>
            <person name="Martin J."/>
        </authorList>
    </citation>
    <scope>NUCLEOTIDE SEQUENCE [LARGE SCALE GENOMIC DNA]</scope>
    <source>
        <strain evidence="2">G859</strain>
        <tissue evidence="2">Whole worm</tissue>
    </source>
</reference>
<gene>
    <name evidence="2" type="ORF">GCK32_021042</name>
</gene>
<sequence>MTSYLIFLACIIRSSILASDARVRALAPVTAACCSISSLHFVRMLDCVTLF</sequence>
<protein>
    <submittedName>
        <fullName evidence="2">Uncharacterized protein</fullName>
    </submittedName>
</protein>
<evidence type="ECO:0000313" key="2">
    <source>
        <dbReference type="EMBL" id="KAK5971916.1"/>
    </source>
</evidence>
<dbReference type="EMBL" id="WIXE01017217">
    <property type="protein sequence ID" value="KAK5971916.1"/>
    <property type="molecule type" value="Genomic_DNA"/>
</dbReference>
<keyword evidence="1" id="KW-0732">Signal</keyword>
<proteinExistence type="predicted"/>
<feature type="signal peptide" evidence="1">
    <location>
        <begin position="1"/>
        <end position="18"/>
    </location>
</feature>
<dbReference type="AlphaFoldDB" id="A0AAN8F1L1"/>
<dbReference type="Proteomes" id="UP001331761">
    <property type="component" value="Unassembled WGS sequence"/>
</dbReference>
<organism evidence="2 3">
    <name type="scientific">Trichostrongylus colubriformis</name>
    <name type="common">Black scour worm</name>
    <dbReference type="NCBI Taxonomy" id="6319"/>
    <lineage>
        <taxon>Eukaryota</taxon>
        <taxon>Metazoa</taxon>
        <taxon>Ecdysozoa</taxon>
        <taxon>Nematoda</taxon>
        <taxon>Chromadorea</taxon>
        <taxon>Rhabditida</taxon>
        <taxon>Rhabditina</taxon>
        <taxon>Rhabditomorpha</taxon>
        <taxon>Strongyloidea</taxon>
        <taxon>Trichostrongylidae</taxon>
        <taxon>Trichostrongylus</taxon>
    </lineage>
</organism>
<keyword evidence="3" id="KW-1185">Reference proteome</keyword>